<protein>
    <recommendedName>
        <fullName evidence="1">Amidase domain-containing protein</fullName>
    </recommendedName>
</protein>
<name>A0A0C2CB92_9BILA</name>
<dbReference type="EMBL" id="KN740881">
    <property type="protein sequence ID" value="KIH53578.1"/>
    <property type="molecule type" value="Genomic_DNA"/>
</dbReference>
<dbReference type="SUPFAM" id="SSF75304">
    <property type="entry name" value="Amidase signature (AS) enzymes"/>
    <property type="match status" value="1"/>
</dbReference>
<organism evidence="2 3">
    <name type="scientific">Ancylostoma duodenale</name>
    <dbReference type="NCBI Taxonomy" id="51022"/>
    <lineage>
        <taxon>Eukaryota</taxon>
        <taxon>Metazoa</taxon>
        <taxon>Ecdysozoa</taxon>
        <taxon>Nematoda</taxon>
        <taxon>Chromadorea</taxon>
        <taxon>Rhabditida</taxon>
        <taxon>Rhabditina</taxon>
        <taxon>Rhabditomorpha</taxon>
        <taxon>Strongyloidea</taxon>
        <taxon>Ancylostomatidae</taxon>
        <taxon>Ancylostomatinae</taxon>
        <taxon>Ancylostoma</taxon>
    </lineage>
</organism>
<proteinExistence type="predicted"/>
<dbReference type="GO" id="GO:0009062">
    <property type="term" value="P:fatty acid catabolic process"/>
    <property type="evidence" value="ECO:0007669"/>
    <property type="project" value="TreeGrafter"/>
</dbReference>
<dbReference type="Pfam" id="PF01425">
    <property type="entry name" value="Amidase"/>
    <property type="match status" value="1"/>
</dbReference>
<dbReference type="InterPro" id="IPR052096">
    <property type="entry name" value="Endocannabinoid_amidase"/>
</dbReference>
<evidence type="ECO:0000259" key="1">
    <source>
        <dbReference type="Pfam" id="PF01425"/>
    </source>
</evidence>
<feature type="domain" description="Amidase" evidence="1">
    <location>
        <begin position="5"/>
        <end position="98"/>
    </location>
</feature>
<dbReference type="InterPro" id="IPR036928">
    <property type="entry name" value="AS_sf"/>
</dbReference>
<dbReference type="GO" id="GO:0004040">
    <property type="term" value="F:amidase activity"/>
    <property type="evidence" value="ECO:0007669"/>
    <property type="project" value="TreeGrafter"/>
</dbReference>
<reference evidence="2 3" key="1">
    <citation type="submission" date="2013-12" db="EMBL/GenBank/DDBJ databases">
        <title>Draft genome of the parsitic nematode Ancylostoma duodenale.</title>
        <authorList>
            <person name="Mitreva M."/>
        </authorList>
    </citation>
    <scope>NUCLEOTIDE SEQUENCE [LARGE SCALE GENOMIC DNA]</scope>
    <source>
        <strain evidence="2 3">Zhejiang</strain>
    </source>
</reference>
<dbReference type="PANTHER" id="PTHR45847:SF7">
    <property type="entry name" value="AMIDASE DOMAIN-CONTAINING PROTEIN"/>
    <property type="match status" value="1"/>
</dbReference>
<dbReference type="AlphaFoldDB" id="A0A0C2CB92"/>
<dbReference type="PANTHER" id="PTHR45847">
    <property type="entry name" value="FATTY ACID AMIDE HYDROLASE"/>
    <property type="match status" value="1"/>
</dbReference>
<keyword evidence="3" id="KW-1185">Reference proteome</keyword>
<evidence type="ECO:0000313" key="2">
    <source>
        <dbReference type="EMBL" id="KIH53578.1"/>
    </source>
</evidence>
<gene>
    <name evidence="2" type="ORF">ANCDUO_16288</name>
</gene>
<dbReference type="OrthoDB" id="6428749at2759"/>
<dbReference type="InterPro" id="IPR023631">
    <property type="entry name" value="Amidase_dom"/>
</dbReference>
<evidence type="ECO:0000313" key="3">
    <source>
        <dbReference type="Proteomes" id="UP000054047"/>
    </source>
</evidence>
<dbReference type="GO" id="GO:0017064">
    <property type="term" value="F:fatty acid amide hydrolase activity"/>
    <property type="evidence" value="ECO:0007669"/>
    <property type="project" value="TreeGrafter"/>
</dbReference>
<dbReference type="Gene3D" id="3.90.1300.10">
    <property type="entry name" value="Amidase signature (AS) domain"/>
    <property type="match status" value="1"/>
</dbReference>
<sequence length="121" mass="13282">MMAQNIDAILCPAMAVYPMKRGMPNKLFAGCCYNAIFNLLDFAAGVIPFTKVSEADEAELMSYPENDPWDKLIKSDSKGCVGLPVGVQIAVPPYREELGLRLLKEIELNRSGAAKDDIDND</sequence>
<dbReference type="Proteomes" id="UP000054047">
    <property type="component" value="Unassembled WGS sequence"/>
</dbReference>
<accession>A0A0C2CB92</accession>